<keyword evidence="2" id="KW-1185">Reference proteome</keyword>
<gene>
    <name evidence="1" type="ORF">B6F84_01180</name>
</gene>
<dbReference type="AlphaFoldDB" id="A0A1W6JX17"/>
<evidence type="ECO:0000313" key="2">
    <source>
        <dbReference type="Proteomes" id="UP000193404"/>
    </source>
</evidence>
<evidence type="ECO:0000313" key="1">
    <source>
        <dbReference type="EMBL" id="ARM74772.1"/>
    </source>
</evidence>
<dbReference type="KEGG" id="aman:B6F84_01180"/>
<name>A0A1W6JX17_9CREN</name>
<reference evidence="1 2" key="1">
    <citation type="submission" date="2017-03" db="EMBL/GenBank/DDBJ databases">
        <title>Sulfur activation and transportation mechanism of thermophilic Archaea Acidianus manzaensis YN-25.</title>
        <authorList>
            <person name="Ma Y."/>
            <person name="Yang Y."/>
            <person name="Xia J."/>
        </authorList>
    </citation>
    <scope>NUCLEOTIDE SEQUENCE [LARGE SCALE GENOMIC DNA]</scope>
    <source>
        <strain evidence="1 2">YN-25</strain>
    </source>
</reference>
<dbReference type="PANTHER" id="PTHR34237:SF1">
    <property type="entry name" value="PAREP8"/>
    <property type="match status" value="1"/>
</dbReference>
<accession>A0A1W6JX17</accession>
<dbReference type="OrthoDB" id="30877at2157"/>
<dbReference type="EMBL" id="CP020477">
    <property type="protein sequence ID" value="ARM74772.1"/>
    <property type="molecule type" value="Genomic_DNA"/>
</dbReference>
<dbReference type="PANTHER" id="PTHR34237">
    <property type="entry name" value="PAREP8-RELATED"/>
    <property type="match status" value="1"/>
</dbReference>
<sequence length="159" mass="18744">MKEVKIPDSLYEYLEKINDDVTNTIIKLVIRNIDNQKEKNNLVLSISDEYLKLGDDLKQRGDLINAGEYYWKALSLIMQAVAEIMDLEIVTYQDYFSLIDFLSYKTNDKELIINFSNAEKLHGEFHPRPQEENSFEIREKNLKSLIQKLRPYLINNHSN</sequence>
<evidence type="ECO:0008006" key="3">
    <source>
        <dbReference type="Google" id="ProtNLM"/>
    </source>
</evidence>
<organism evidence="1 2">
    <name type="scientific">Acidianus manzaensis</name>
    <dbReference type="NCBI Taxonomy" id="282676"/>
    <lineage>
        <taxon>Archaea</taxon>
        <taxon>Thermoproteota</taxon>
        <taxon>Thermoprotei</taxon>
        <taxon>Sulfolobales</taxon>
        <taxon>Sulfolobaceae</taxon>
        <taxon>Acidianus</taxon>
    </lineage>
</organism>
<protein>
    <recommendedName>
        <fullName evidence="3">PaREP1 family protein</fullName>
    </recommendedName>
</protein>
<proteinExistence type="predicted"/>
<dbReference type="RefSeq" id="WP_148690523.1">
    <property type="nucleotide sequence ID" value="NZ_CP020477.1"/>
</dbReference>
<dbReference type="GeneID" id="41589488"/>
<dbReference type="STRING" id="282676.B6F84_01180"/>
<dbReference type="Pfam" id="PF05942">
    <property type="entry name" value="PaREP1"/>
    <property type="match status" value="1"/>
</dbReference>
<dbReference type="InterPro" id="IPR010268">
    <property type="entry name" value="PaREP1"/>
</dbReference>
<dbReference type="Proteomes" id="UP000193404">
    <property type="component" value="Chromosome"/>
</dbReference>
<dbReference type="Gene3D" id="1.20.120.330">
    <property type="entry name" value="Nucleotidyltransferases domain 2"/>
    <property type="match status" value="1"/>
</dbReference>